<keyword evidence="7" id="KW-0408">Iron</keyword>
<comment type="cofactor">
    <cofactor evidence="1">
        <name>heme</name>
        <dbReference type="ChEBI" id="CHEBI:30413"/>
    </cofactor>
</comment>
<evidence type="ECO:0000256" key="4">
    <source>
        <dbReference type="ARBA" id="ARBA00022617"/>
    </source>
</evidence>
<evidence type="ECO:0000256" key="5">
    <source>
        <dbReference type="ARBA" id="ARBA00022723"/>
    </source>
</evidence>
<dbReference type="GO" id="GO:0016705">
    <property type="term" value="F:oxidoreductase activity, acting on paired donors, with incorporation or reduction of molecular oxygen"/>
    <property type="evidence" value="ECO:0007669"/>
    <property type="project" value="InterPro"/>
</dbReference>
<dbReference type="Pfam" id="PF00067">
    <property type="entry name" value="p450"/>
    <property type="match status" value="1"/>
</dbReference>
<organism evidence="9 10">
    <name type="scientific">Schizopora paradoxa</name>
    <dbReference type="NCBI Taxonomy" id="27342"/>
    <lineage>
        <taxon>Eukaryota</taxon>
        <taxon>Fungi</taxon>
        <taxon>Dikarya</taxon>
        <taxon>Basidiomycota</taxon>
        <taxon>Agaricomycotina</taxon>
        <taxon>Agaricomycetes</taxon>
        <taxon>Hymenochaetales</taxon>
        <taxon>Schizoporaceae</taxon>
        <taxon>Schizopora</taxon>
    </lineage>
</organism>
<dbReference type="InParanoid" id="A0A0H2S0Y9"/>
<dbReference type="InterPro" id="IPR002401">
    <property type="entry name" value="Cyt_P450_E_grp-I"/>
</dbReference>
<gene>
    <name evidence="9" type="ORF">SCHPADRAFT_156377</name>
</gene>
<dbReference type="InterPro" id="IPR001128">
    <property type="entry name" value="Cyt_P450"/>
</dbReference>
<dbReference type="PRINTS" id="PR00463">
    <property type="entry name" value="EP450I"/>
</dbReference>
<evidence type="ECO:0000256" key="3">
    <source>
        <dbReference type="ARBA" id="ARBA00010617"/>
    </source>
</evidence>
<keyword evidence="6" id="KW-0560">Oxidoreductase</keyword>
<dbReference type="GO" id="GO:0005506">
    <property type="term" value="F:iron ion binding"/>
    <property type="evidence" value="ECO:0007669"/>
    <property type="project" value="InterPro"/>
</dbReference>
<evidence type="ECO:0000256" key="8">
    <source>
        <dbReference type="ARBA" id="ARBA00023033"/>
    </source>
</evidence>
<name>A0A0H2S0Y9_9AGAM</name>
<dbReference type="SUPFAM" id="SSF48264">
    <property type="entry name" value="Cytochrome P450"/>
    <property type="match status" value="1"/>
</dbReference>
<comment type="pathway">
    <text evidence="2">Secondary metabolite biosynthesis.</text>
</comment>
<dbReference type="Gene3D" id="1.10.630.10">
    <property type="entry name" value="Cytochrome P450"/>
    <property type="match status" value="1"/>
</dbReference>
<comment type="similarity">
    <text evidence="3">Belongs to the cytochrome P450 family.</text>
</comment>
<dbReference type="Proteomes" id="UP000053477">
    <property type="component" value="Unassembled WGS sequence"/>
</dbReference>
<keyword evidence="8" id="KW-0503">Monooxygenase</keyword>
<evidence type="ECO:0000256" key="6">
    <source>
        <dbReference type="ARBA" id="ARBA00023002"/>
    </source>
</evidence>
<dbReference type="EMBL" id="KQ085902">
    <property type="protein sequence ID" value="KLO17679.1"/>
    <property type="molecule type" value="Genomic_DNA"/>
</dbReference>
<dbReference type="PANTHER" id="PTHR46300">
    <property type="entry name" value="P450, PUTATIVE (EUROFUNG)-RELATED-RELATED"/>
    <property type="match status" value="1"/>
</dbReference>
<evidence type="ECO:0000256" key="7">
    <source>
        <dbReference type="ARBA" id="ARBA00023004"/>
    </source>
</evidence>
<evidence type="ECO:0000313" key="10">
    <source>
        <dbReference type="Proteomes" id="UP000053477"/>
    </source>
</evidence>
<dbReference type="InterPro" id="IPR036396">
    <property type="entry name" value="Cyt_P450_sf"/>
</dbReference>
<dbReference type="GO" id="GO:0004497">
    <property type="term" value="F:monooxygenase activity"/>
    <property type="evidence" value="ECO:0007669"/>
    <property type="project" value="UniProtKB-KW"/>
</dbReference>
<keyword evidence="4" id="KW-0349">Heme</keyword>
<dbReference type="InterPro" id="IPR050364">
    <property type="entry name" value="Cytochrome_P450_fung"/>
</dbReference>
<evidence type="ECO:0000256" key="1">
    <source>
        <dbReference type="ARBA" id="ARBA00001971"/>
    </source>
</evidence>
<dbReference type="AlphaFoldDB" id="A0A0H2S0Y9"/>
<sequence length="460" mass="52740">MTSFQANSLLRLNTSKFDYGHPTLALFDSEVHRSFSHCIQCGSLIRPYFDFWHTLKFLKDTVTNAIMSRLDQLDAAAFAGCGLLLWIVIKLYSGRRRIFILPLPPGPKPLPFIGNTLDMPQKDDHLTLSKWGKQYGEVVLVSLLGERKVIFVNSAKAANELFEKRSRLYADRPEIPLITDTVGLDWNFAFFPYGEAWRLHRKIFVSEFGVRQANGYLGLQEKLTKHLLHRLLQTPEDFLNHLQLHSGNLIMNVIYSIDVESVENKHIQNILKVLKVISESTRPISYLIDMRRVSYFWPGVLGRKSIAEMRNDTRIMIDTPFEHVKTIMARGRYEPSYISNLLESGEDEDLIKKSAAVGYGAGSETSSASTSAFILAMVNYPEVQEKARVEINAVVGADRLPTVSDKDALPYVYAVYRETLRWHTVVPQGNILKIKYNRPRMRLSFVCARHSTLFKRRRRI</sequence>
<accession>A0A0H2S0Y9</accession>
<dbReference type="STRING" id="27342.A0A0H2S0Y9"/>
<protein>
    <submittedName>
        <fullName evidence="9">Cytochrome P450</fullName>
    </submittedName>
</protein>
<keyword evidence="5" id="KW-0479">Metal-binding</keyword>
<proteinExistence type="inferred from homology"/>
<evidence type="ECO:0000313" key="9">
    <source>
        <dbReference type="EMBL" id="KLO17679.1"/>
    </source>
</evidence>
<keyword evidence="10" id="KW-1185">Reference proteome</keyword>
<reference evidence="9 10" key="1">
    <citation type="submission" date="2015-04" db="EMBL/GenBank/DDBJ databases">
        <title>Complete genome sequence of Schizopora paradoxa KUC8140, a cosmopolitan wood degrader in East Asia.</title>
        <authorList>
            <consortium name="DOE Joint Genome Institute"/>
            <person name="Min B."/>
            <person name="Park H."/>
            <person name="Jang Y."/>
            <person name="Kim J.-J."/>
            <person name="Kim K.H."/>
            <person name="Pangilinan J."/>
            <person name="Lipzen A."/>
            <person name="Riley R."/>
            <person name="Grigoriev I.V."/>
            <person name="Spatafora J.W."/>
            <person name="Choi I.-G."/>
        </authorList>
    </citation>
    <scope>NUCLEOTIDE SEQUENCE [LARGE SCALE GENOMIC DNA]</scope>
    <source>
        <strain evidence="9 10">KUC8140</strain>
    </source>
</reference>
<dbReference type="OrthoDB" id="1055148at2759"/>
<dbReference type="GO" id="GO:0020037">
    <property type="term" value="F:heme binding"/>
    <property type="evidence" value="ECO:0007669"/>
    <property type="project" value="InterPro"/>
</dbReference>
<evidence type="ECO:0000256" key="2">
    <source>
        <dbReference type="ARBA" id="ARBA00005179"/>
    </source>
</evidence>
<dbReference type="PANTHER" id="PTHR46300:SF7">
    <property type="entry name" value="P450, PUTATIVE (EUROFUNG)-RELATED"/>
    <property type="match status" value="1"/>
</dbReference>